<evidence type="ECO:0000259" key="10">
    <source>
        <dbReference type="PROSITE" id="PS50011"/>
    </source>
</evidence>
<accession>C5C5H3</accession>
<reference evidence="12 13" key="1">
    <citation type="journal article" date="2009" name="Stand. Genomic Sci.">
        <title>Complete genome sequence of Beutenbergia cavernae type strain (HKI 0122).</title>
        <authorList>
            <person name="Land M."/>
            <person name="Pukall R."/>
            <person name="Abt B."/>
            <person name="Goker M."/>
            <person name="Rohde M."/>
            <person name="Glavina Del Rio T."/>
            <person name="Tice H."/>
            <person name="Copeland A."/>
            <person name="Cheng J.F."/>
            <person name="Lucas S."/>
            <person name="Chen F."/>
            <person name="Nolan M."/>
            <person name="Bruce D."/>
            <person name="Goodwin L."/>
            <person name="Pitluck S."/>
            <person name="Ivanova N."/>
            <person name="Mavromatis K."/>
            <person name="Ovchinnikova G."/>
            <person name="Pati A."/>
            <person name="Chen A."/>
            <person name="Palaniappan K."/>
            <person name="Hauser L."/>
            <person name="Chang Y.J."/>
            <person name="Jefferies C.C."/>
            <person name="Saunders E."/>
            <person name="Brettin T."/>
            <person name="Detter J.C."/>
            <person name="Han C."/>
            <person name="Chain P."/>
            <person name="Bristow J."/>
            <person name="Eisen J.A."/>
            <person name="Markowitz V."/>
            <person name="Hugenholtz P."/>
            <person name="Kyrpides N.C."/>
            <person name="Klenk H.P."/>
            <person name="Lapidus A."/>
        </authorList>
    </citation>
    <scope>NUCLEOTIDE SEQUENCE [LARGE SCALE GENOMIC DNA]</scope>
    <source>
        <strain evidence="13">ATCC BAA-8 / DSM 12333 / NBRC 16432</strain>
    </source>
</reference>
<dbReference type="GO" id="GO:0005524">
    <property type="term" value="F:ATP binding"/>
    <property type="evidence" value="ECO:0007669"/>
    <property type="project" value="UniProtKB-KW"/>
</dbReference>
<dbReference type="NCBIfam" id="NF033483">
    <property type="entry name" value="PknB_PASTA_kin"/>
    <property type="match status" value="1"/>
</dbReference>
<dbReference type="OrthoDB" id="9762169at2"/>
<name>C5C5H3_BEUC1</name>
<evidence type="ECO:0000256" key="6">
    <source>
        <dbReference type="ARBA" id="ARBA00022840"/>
    </source>
</evidence>
<dbReference type="SUPFAM" id="SSF56112">
    <property type="entry name" value="Protein kinase-like (PK-like)"/>
    <property type="match status" value="1"/>
</dbReference>
<evidence type="ECO:0000256" key="1">
    <source>
        <dbReference type="ARBA" id="ARBA00012513"/>
    </source>
</evidence>
<dbReference type="Gene3D" id="1.10.510.10">
    <property type="entry name" value="Transferase(Phosphotransferase) domain 1"/>
    <property type="match status" value="1"/>
</dbReference>
<dbReference type="EC" id="2.7.11.1" evidence="1"/>
<gene>
    <name evidence="12" type="ordered locus">Bcav_1908</name>
</gene>
<dbReference type="InterPro" id="IPR000719">
    <property type="entry name" value="Prot_kinase_dom"/>
</dbReference>
<feature type="domain" description="Protein kinase" evidence="10">
    <location>
        <begin position="18"/>
        <end position="281"/>
    </location>
</feature>
<dbReference type="STRING" id="471853.Bcav_1908"/>
<dbReference type="Pfam" id="PF00069">
    <property type="entry name" value="Pkinase"/>
    <property type="match status" value="1"/>
</dbReference>
<dbReference type="RefSeq" id="WP_015882404.1">
    <property type="nucleotide sequence ID" value="NC_012669.1"/>
</dbReference>
<dbReference type="FunFam" id="1.10.510.10:FF:000021">
    <property type="entry name" value="Serine/threonine protein kinase"/>
    <property type="match status" value="1"/>
</dbReference>
<dbReference type="Gene3D" id="3.30.10.20">
    <property type="match status" value="4"/>
</dbReference>
<sequence length="655" mass="68672">MATTITDPLVGRTVDGRYEVVRRIARGGMATVYLATDRRLDREVALKVMHPHLADGTDVVARFRREARAAARLTHPGIVAVLDQGTEGDLSYLTMEYVPGRNLRAELHARGSLPLGEALDVGEAVLDALAAAHRAGLVHRDVKPENVLVTPEGRVKVADFGLARAVTEATAASTGTLLGTVAYLSPEIVTSGEADARADVYAAGILLYEAITGSQPFTGTSPIQVAYQHVHEDVPAPSDRVPWLPIEVDDLLAALTARDADERPVDAGAAVVELRRTRAAMDDRALALRADVPGAGEEIGVEDDPDESDDAVDDAFDGIPHSPTTRLDDGPGTGTIALPIGAVSPPAAEAPPAPRRRRSPRRRIIAWVLALLLVTVAGAGGWYVTLGPGAPVLVPDLAGEEADDAAAALTELDLEVSRSEEHHDSIPAGQVVGTDPSSGSRLARGAAIDLVVSLGIRMVEVPELVGVPEDEVLAALASVGLTAAEPDRDHDRNVPEGAVVSANVEAGDSVPHDTVVELTVSEGPEPVTVTELLGAHVDDAVEELTRVLDITREEITVTEEFSDDVAAQHVISQSVVGPSVQGTPVTIVVSKGPELFEVPDVVGEQFVDAEALLTGLGFEVAREDVFGGLFGTVRLQSVEAGSMQPRGTVITLTVV</sequence>
<comment type="catalytic activity">
    <reaction evidence="8">
        <text>L-seryl-[protein] + ATP = O-phospho-L-seryl-[protein] + ADP + H(+)</text>
        <dbReference type="Rhea" id="RHEA:17989"/>
        <dbReference type="Rhea" id="RHEA-COMP:9863"/>
        <dbReference type="Rhea" id="RHEA-COMP:11604"/>
        <dbReference type="ChEBI" id="CHEBI:15378"/>
        <dbReference type="ChEBI" id="CHEBI:29999"/>
        <dbReference type="ChEBI" id="CHEBI:30616"/>
        <dbReference type="ChEBI" id="CHEBI:83421"/>
        <dbReference type="ChEBI" id="CHEBI:456216"/>
        <dbReference type="EC" id="2.7.11.1"/>
    </reaction>
</comment>
<dbReference type="CDD" id="cd06577">
    <property type="entry name" value="PASTA_pknB"/>
    <property type="match status" value="4"/>
</dbReference>
<dbReference type="AlphaFoldDB" id="C5C5H3"/>
<dbReference type="GO" id="GO:0004674">
    <property type="term" value="F:protein serine/threonine kinase activity"/>
    <property type="evidence" value="ECO:0007669"/>
    <property type="project" value="UniProtKB-KW"/>
</dbReference>
<dbReference type="SMART" id="SM00740">
    <property type="entry name" value="PASTA"/>
    <property type="match status" value="4"/>
</dbReference>
<dbReference type="InterPro" id="IPR008271">
    <property type="entry name" value="Ser/Thr_kinase_AS"/>
</dbReference>
<proteinExistence type="predicted"/>
<keyword evidence="2 12" id="KW-0723">Serine/threonine-protein kinase</keyword>
<feature type="domain" description="PASTA" evidence="11">
    <location>
        <begin position="523"/>
        <end position="591"/>
    </location>
</feature>
<evidence type="ECO:0000256" key="3">
    <source>
        <dbReference type="ARBA" id="ARBA00022679"/>
    </source>
</evidence>
<dbReference type="PROSITE" id="PS51178">
    <property type="entry name" value="PASTA"/>
    <property type="match status" value="4"/>
</dbReference>
<dbReference type="PROSITE" id="PS00108">
    <property type="entry name" value="PROTEIN_KINASE_ST"/>
    <property type="match status" value="1"/>
</dbReference>
<dbReference type="SMART" id="SM00220">
    <property type="entry name" value="S_TKc"/>
    <property type="match status" value="1"/>
</dbReference>
<dbReference type="PANTHER" id="PTHR43289:SF34">
    <property type="entry name" value="SERINE_THREONINE-PROTEIN KINASE YBDM-RELATED"/>
    <property type="match status" value="1"/>
</dbReference>
<evidence type="ECO:0000256" key="7">
    <source>
        <dbReference type="ARBA" id="ARBA00047899"/>
    </source>
</evidence>
<evidence type="ECO:0000313" key="13">
    <source>
        <dbReference type="Proteomes" id="UP000007962"/>
    </source>
</evidence>
<comment type="catalytic activity">
    <reaction evidence="7">
        <text>L-threonyl-[protein] + ATP = O-phospho-L-threonyl-[protein] + ADP + H(+)</text>
        <dbReference type="Rhea" id="RHEA:46608"/>
        <dbReference type="Rhea" id="RHEA-COMP:11060"/>
        <dbReference type="Rhea" id="RHEA-COMP:11605"/>
        <dbReference type="ChEBI" id="CHEBI:15378"/>
        <dbReference type="ChEBI" id="CHEBI:30013"/>
        <dbReference type="ChEBI" id="CHEBI:30616"/>
        <dbReference type="ChEBI" id="CHEBI:61977"/>
        <dbReference type="ChEBI" id="CHEBI:456216"/>
        <dbReference type="EC" id="2.7.11.1"/>
    </reaction>
</comment>
<dbReference type="EMBL" id="CP001618">
    <property type="protein sequence ID" value="ACQ80164.1"/>
    <property type="molecule type" value="Genomic_DNA"/>
</dbReference>
<evidence type="ECO:0000313" key="12">
    <source>
        <dbReference type="EMBL" id="ACQ80164.1"/>
    </source>
</evidence>
<feature type="domain" description="PASTA" evidence="11">
    <location>
        <begin position="455"/>
        <end position="522"/>
    </location>
</feature>
<protein>
    <recommendedName>
        <fullName evidence="1">non-specific serine/threonine protein kinase</fullName>
        <ecNumber evidence="1">2.7.11.1</ecNumber>
    </recommendedName>
</protein>
<keyword evidence="13" id="KW-1185">Reference proteome</keyword>
<organism evidence="12 13">
    <name type="scientific">Beutenbergia cavernae (strain ATCC BAA-8 / DSM 12333 / CCUG 43141 / JCM 11478 / NBRC 16432 / NCIMB 13614 / HKI 0122)</name>
    <dbReference type="NCBI Taxonomy" id="471853"/>
    <lineage>
        <taxon>Bacteria</taxon>
        <taxon>Bacillati</taxon>
        <taxon>Actinomycetota</taxon>
        <taxon>Actinomycetes</taxon>
        <taxon>Micrococcales</taxon>
        <taxon>Beutenbergiaceae</taxon>
        <taxon>Beutenbergia</taxon>
    </lineage>
</organism>
<dbReference type="PANTHER" id="PTHR43289">
    <property type="entry name" value="MITOGEN-ACTIVATED PROTEIN KINASE KINASE KINASE 20-RELATED"/>
    <property type="match status" value="1"/>
</dbReference>
<dbReference type="FunFam" id="3.30.200.20:FF:000035">
    <property type="entry name" value="Serine/threonine protein kinase Stk1"/>
    <property type="match status" value="1"/>
</dbReference>
<evidence type="ECO:0000256" key="8">
    <source>
        <dbReference type="ARBA" id="ARBA00048679"/>
    </source>
</evidence>
<evidence type="ECO:0000256" key="4">
    <source>
        <dbReference type="ARBA" id="ARBA00022741"/>
    </source>
</evidence>
<feature type="domain" description="PASTA" evidence="11">
    <location>
        <begin position="389"/>
        <end position="454"/>
    </location>
</feature>
<feature type="transmembrane region" description="Helical" evidence="9">
    <location>
        <begin position="364"/>
        <end position="384"/>
    </location>
</feature>
<evidence type="ECO:0000256" key="5">
    <source>
        <dbReference type="ARBA" id="ARBA00022777"/>
    </source>
</evidence>
<dbReference type="GO" id="GO:0045717">
    <property type="term" value="P:negative regulation of fatty acid biosynthetic process"/>
    <property type="evidence" value="ECO:0007669"/>
    <property type="project" value="UniProtKB-ARBA"/>
</dbReference>
<dbReference type="Proteomes" id="UP000007962">
    <property type="component" value="Chromosome"/>
</dbReference>
<dbReference type="PROSITE" id="PS50011">
    <property type="entry name" value="PROTEIN_KINASE_DOM"/>
    <property type="match status" value="1"/>
</dbReference>
<dbReference type="Gene3D" id="3.30.200.20">
    <property type="entry name" value="Phosphorylase Kinase, domain 1"/>
    <property type="match status" value="1"/>
</dbReference>
<dbReference type="InterPro" id="IPR011009">
    <property type="entry name" value="Kinase-like_dom_sf"/>
</dbReference>
<evidence type="ECO:0000259" key="11">
    <source>
        <dbReference type="PROSITE" id="PS51178"/>
    </source>
</evidence>
<evidence type="ECO:0000256" key="2">
    <source>
        <dbReference type="ARBA" id="ARBA00022527"/>
    </source>
</evidence>
<keyword evidence="6" id="KW-0067">ATP-binding</keyword>
<dbReference type="InterPro" id="IPR005543">
    <property type="entry name" value="PASTA_dom"/>
</dbReference>
<dbReference type="KEGG" id="bcv:Bcav_1908"/>
<feature type="domain" description="PASTA" evidence="11">
    <location>
        <begin position="592"/>
        <end position="655"/>
    </location>
</feature>
<dbReference type="Pfam" id="PF03793">
    <property type="entry name" value="PASTA"/>
    <property type="match status" value="3"/>
</dbReference>
<dbReference type="eggNOG" id="COG0515">
    <property type="taxonomic scope" value="Bacteria"/>
</dbReference>
<dbReference type="CDD" id="cd14014">
    <property type="entry name" value="STKc_PknB_like"/>
    <property type="match status" value="1"/>
</dbReference>
<keyword evidence="4" id="KW-0547">Nucleotide-binding</keyword>
<dbReference type="eggNOG" id="COG2815">
    <property type="taxonomic scope" value="Bacteria"/>
</dbReference>
<keyword evidence="9" id="KW-0812">Transmembrane</keyword>
<dbReference type="HOGENOM" id="CLU_000288_135_2_11"/>
<evidence type="ECO:0000256" key="9">
    <source>
        <dbReference type="SAM" id="Phobius"/>
    </source>
</evidence>
<keyword evidence="5 12" id="KW-0418">Kinase</keyword>
<keyword evidence="9" id="KW-0472">Membrane</keyword>
<keyword evidence="9" id="KW-1133">Transmembrane helix</keyword>
<keyword evidence="3" id="KW-0808">Transferase</keyword>